<proteinExistence type="predicted"/>
<organism evidence="2 3">
    <name type="scientific">Actinoallomurus spadix</name>
    <dbReference type="NCBI Taxonomy" id="79912"/>
    <lineage>
        <taxon>Bacteria</taxon>
        <taxon>Bacillati</taxon>
        <taxon>Actinomycetota</taxon>
        <taxon>Actinomycetes</taxon>
        <taxon>Streptosporangiales</taxon>
        <taxon>Thermomonosporaceae</taxon>
        <taxon>Actinoallomurus</taxon>
    </lineage>
</organism>
<keyword evidence="1" id="KW-1133">Transmembrane helix</keyword>
<dbReference type="RefSeq" id="WP_252803966.1">
    <property type="nucleotide sequence ID" value="NZ_BAAABM010000053.1"/>
</dbReference>
<dbReference type="Proteomes" id="UP001501822">
    <property type="component" value="Unassembled WGS sequence"/>
</dbReference>
<dbReference type="EMBL" id="BAAABM010000053">
    <property type="protein sequence ID" value="GAA0359513.1"/>
    <property type="molecule type" value="Genomic_DNA"/>
</dbReference>
<feature type="transmembrane region" description="Helical" evidence="1">
    <location>
        <begin position="506"/>
        <end position="529"/>
    </location>
</feature>
<keyword evidence="1" id="KW-0812">Transmembrane</keyword>
<keyword evidence="1" id="KW-0472">Membrane</keyword>
<name>A0ABN0XBK0_9ACTN</name>
<protein>
    <submittedName>
        <fullName evidence="2">Oxidoreductase</fullName>
    </submittedName>
</protein>
<evidence type="ECO:0000313" key="3">
    <source>
        <dbReference type="Proteomes" id="UP001501822"/>
    </source>
</evidence>
<keyword evidence="3" id="KW-1185">Reference proteome</keyword>
<accession>A0ABN0XBK0</accession>
<gene>
    <name evidence="2" type="ORF">GCM10010151_56580</name>
</gene>
<comment type="caution">
    <text evidence="2">The sequence shown here is derived from an EMBL/GenBank/DDBJ whole genome shotgun (WGS) entry which is preliminary data.</text>
</comment>
<sequence>MLIDDLTKPERVLWDAFPRGETVDLSGGDQDFDATNAWGPERTIRAEVISALLLGGRETEPGQVAAVRLTGARITGTLNLGHAHVTVPLALTGCQLTDAPHLYWAQLRSVHLMRCRLPGLVASGVRIDGHLWLEGSHIYGGVWLDSAHITGILNLTGAYLSHPNGDSPLLADRLIVDNNVYCDQGFTAEGEVRLPGAHIGGLLNLRGARLRNPRGQALYASRLVVAANMFCDGGFGAEGEIRLRGARIGGYLSMVGATVSNPGRTTLNCDDMSIETDIHCSDGFRSDGVVSLAGAHIGGLFNLRGGRLANPAGVALNLQRAQVEEVMLRPAEPVKGVVDLSYARIKLLRDDPLSWAPRYQLDGLTYEMIDPPLTARERLKWVARDTDGYIPQPYEKLAETYRALGHDGERRSVLLAKQRARRDTQPVPRRIWGYAQDWTVGYGYRPFLAAAWLVALLAIGTVVFQHRPLIQEPGHNTQFNPFLYTLDLLLPVGSLGQEGEFAPHGIYLWISDALVAAGFVLGLTVAAGATRVLSRE</sequence>
<evidence type="ECO:0000313" key="2">
    <source>
        <dbReference type="EMBL" id="GAA0359513.1"/>
    </source>
</evidence>
<reference evidence="2 3" key="1">
    <citation type="journal article" date="2019" name="Int. J. Syst. Evol. Microbiol.">
        <title>The Global Catalogue of Microorganisms (GCM) 10K type strain sequencing project: providing services to taxonomists for standard genome sequencing and annotation.</title>
        <authorList>
            <consortium name="The Broad Institute Genomics Platform"/>
            <consortium name="The Broad Institute Genome Sequencing Center for Infectious Disease"/>
            <person name="Wu L."/>
            <person name="Ma J."/>
        </authorList>
    </citation>
    <scope>NUCLEOTIDE SEQUENCE [LARGE SCALE GENOMIC DNA]</scope>
    <source>
        <strain evidence="2 3">JCM 3146</strain>
    </source>
</reference>
<evidence type="ECO:0000256" key="1">
    <source>
        <dbReference type="SAM" id="Phobius"/>
    </source>
</evidence>